<evidence type="ECO:0000313" key="3">
    <source>
        <dbReference type="Proteomes" id="UP000807342"/>
    </source>
</evidence>
<evidence type="ECO:0000313" key="2">
    <source>
        <dbReference type="EMBL" id="KAF9442606.1"/>
    </source>
</evidence>
<protein>
    <recommendedName>
        <fullName evidence="4">Secreted protein</fullName>
    </recommendedName>
</protein>
<name>A0A9P5X4C2_9AGAR</name>
<sequence>MFRHPSCRVTFIGLCQLLLLATCKKKLKIDQVAIDEDTGKCFFLFINLCRQDVSPTHRQEDYDSHHCLVGEGCRRMHLGGFELQRALE</sequence>
<reference evidence="2" key="1">
    <citation type="submission" date="2020-11" db="EMBL/GenBank/DDBJ databases">
        <authorList>
            <consortium name="DOE Joint Genome Institute"/>
            <person name="Ahrendt S."/>
            <person name="Riley R."/>
            <person name="Andreopoulos W."/>
            <person name="Labutti K."/>
            <person name="Pangilinan J."/>
            <person name="Ruiz-Duenas F.J."/>
            <person name="Barrasa J.M."/>
            <person name="Sanchez-Garcia M."/>
            <person name="Camarero S."/>
            <person name="Miyauchi S."/>
            <person name="Serrano A."/>
            <person name="Linde D."/>
            <person name="Babiker R."/>
            <person name="Drula E."/>
            <person name="Ayuso-Fernandez I."/>
            <person name="Pacheco R."/>
            <person name="Padilla G."/>
            <person name="Ferreira P."/>
            <person name="Barriuso J."/>
            <person name="Kellner H."/>
            <person name="Castanera R."/>
            <person name="Alfaro M."/>
            <person name="Ramirez L."/>
            <person name="Pisabarro A.G."/>
            <person name="Kuo A."/>
            <person name="Tritt A."/>
            <person name="Lipzen A."/>
            <person name="He G."/>
            <person name="Yan M."/>
            <person name="Ng V."/>
            <person name="Cullen D."/>
            <person name="Martin F."/>
            <person name="Rosso M.-N."/>
            <person name="Henrissat B."/>
            <person name="Hibbett D."/>
            <person name="Martinez A.T."/>
            <person name="Grigoriev I.V."/>
        </authorList>
    </citation>
    <scope>NUCLEOTIDE SEQUENCE</scope>
    <source>
        <strain evidence="2">MF-IS2</strain>
    </source>
</reference>
<keyword evidence="1" id="KW-0732">Signal</keyword>
<accession>A0A9P5X4C2</accession>
<dbReference type="AlphaFoldDB" id="A0A9P5X4C2"/>
<dbReference type="EMBL" id="MU151597">
    <property type="protein sequence ID" value="KAF9442606.1"/>
    <property type="molecule type" value="Genomic_DNA"/>
</dbReference>
<comment type="caution">
    <text evidence="2">The sequence shown here is derived from an EMBL/GenBank/DDBJ whole genome shotgun (WGS) entry which is preliminary data.</text>
</comment>
<dbReference type="Proteomes" id="UP000807342">
    <property type="component" value="Unassembled WGS sequence"/>
</dbReference>
<feature type="signal peptide" evidence="1">
    <location>
        <begin position="1"/>
        <end position="23"/>
    </location>
</feature>
<evidence type="ECO:0008006" key="4">
    <source>
        <dbReference type="Google" id="ProtNLM"/>
    </source>
</evidence>
<organism evidence="2 3">
    <name type="scientific">Macrolepiota fuliginosa MF-IS2</name>
    <dbReference type="NCBI Taxonomy" id="1400762"/>
    <lineage>
        <taxon>Eukaryota</taxon>
        <taxon>Fungi</taxon>
        <taxon>Dikarya</taxon>
        <taxon>Basidiomycota</taxon>
        <taxon>Agaricomycotina</taxon>
        <taxon>Agaricomycetes</taxon>
        <taxon>Agaricomycetidae</taxon>
        <taxon>Agaricales</taxon>
        <taxon>Agaricineae</taxon>
        <taxon>Agaricaceae</taxon>
        <taxon>Macrolepiota</taxon>
    </lineage>
</organism>
<keyword evidence="3" id="KW-1185">Reference proteome</keyword>
<feature type="chain" id="PRO_5040294425" description="Secreted protein" evidence="1">
    <location>
        <begin position="24"/>
        <end position="88"/>
    </location>
</feature>
<gene>
    <name evidence="2" type="ORF">P691DRAFT_467228</name>
</gene>
<evidence type="ECO:0000256" key="1">
    <source>
        <dbReference type="SAM" id="SignalP"/>
    </source>
</evidence>
<proteinExistence type="predicted"/>